<feature type="region of interest" description="Disordered" evidence="1">
    <location>
        <begin position="73"/>
        <end position="105"/>
    </location>
</feature>
<dbReference type="EMBL" id="LR862140">
    <property type="protein sequence ID" value="CAD1820360.1"/>
    <property type="molecule type" value="Genomic_DNA"/>
</dbReference>
<dbReference type="InterPro" id="IPR032567">
    <property type="entry name" value="RTL1-rel"/>
</dbReference>
<accession>A0A6V7NP12</accession>
<feature type="compositionally biased region" description="Polar residues" evidence="1">
    <location>
        <begin position="85"/>
        <end position="103"/>
    </location>
</feature>
<dbReference type="Gene3D" id="2.40.70.10">
    <property type="entry name" value="Acid Proteases"/>
    <property type="match status" value="1"/>
</dbReference>
<reference evidence="2" key="1">
    <citation type="submission" date="2020-07" db="EMBL/GenBank/DDBJ databases">
        <authorList>
            <person name="Lin J."/>
        </authorList>
    </citation>
    <scope>NUCLEOTIDE SEQUENCE</scope>
</reference>
<dbReference type="PANTHER" id="PTHR15503:SF45">
    <property type="entry name" value="RNA-DIRECTED DNA POLYMERASE HOMOLOG"/>
    <property type="match status" value="1"/>
</dbReference>
<gene>
    <name evidence="2" type="ORF">CB5_LOCUS3571</name>
</gene>
<evidence type="ECO:0000256" key="1">
    <source>
        <dbReference type="SAM" id="MobiDB-lite"/>
    </source>
</evidence>
<feature type="region of interest" description="Disordered" evidence="1">
    <location>
        <begin position="112"/>
        <end position="131"/>
    </location>
</feature>
<proteinExistence type="predicted"/>
<sequence>MFQKASELLEESLGSIRVFSAQIGRKYKLRNAKSVKAVGFALNTGFACSNNCISLGGAATGEADWEASGIGVATCSDDDGDGDSTQSQEPPATSTHITSATQGANVTAVPVTTRPVPASTPPTASSSSAPVPELAAVKAKRERALAALITFKRFNPPTFDREVVDPWVVETWIALMETLFEDIYTLERDKINLAVHCFEKSTQIRWRGVKKNRSPDLPQLPCPVQVGDWIMSANLLMLRQLKGFDLILGMDWLLKYYATIDCESKVLTFREPRQEEFTYRGCKSSLFAMTMTTSRAKKLINSGCVAYLATVVKTCREIPVLEDIPVVQEFSNVFPGELPGMPSDQEIEFMIDLVPGTAPISKAPQGSNPTPSGNPVVAERHRGLHSHLGLSLAMAAPPPCSDAVAAPKQCHHLPPVLGNTPLPAAGQVHSPSLACGIHWKTLVGFSYPLQMISVVGVETVREMARGRPPHPGRGAGRTHEEVSGGARTRAPADSVGGDQVGAEQPGDSRTQQLEAQVADMRSQLTTLSGMFQQFLQEQAIAAVAPVPPPAQSTPVTTDPPVAPAPITTAAMTTTTMTTLPSRVLTYCQQMAPVSGLGCQSSRSSTRRSSMASITTVGQSSVRSPTWRSCFATSHRQTG</sequence>
<evidence type="ECO:0000313" key="2">
    <source>
        <dbReference type="EMBL" id="CAD1820360.1"/>
    </source>
</evidence>
<feature type="region of interest" description="Disordered" evidence="1">
    <location>
        <begin position="464"/>
        <end position="510"/>
    </location>
</feature>
<feature type="compositionally biased region" description="Low complexity" evidence="1">
    <location>
        <begin position="600"/>
        <end position="615"/>
    </location>
</feature>
<protein>
    <submittedName>
        <fullName evidence="2">Uncharacterized protein</fullName>
    </submittedName>
</protein>
<dbReference type="PANTHER" id="PTHR15503">
    <property type="entry name" value="LDOC1 RELATED"/>
    <property type="match status" value="1"/>
</dbReference>
<dbReference type="AlphaFoldDB" id="A0A6V7NP12"/>
<dbReference type="InterPro" id="IPR021109">
    <property type="entry name" value="Peptidase_aspartic_dom_sf"/>
</dbReference>
<organism evidence="2">
    <name type="scientific">Ananas comosus var. bracteatus</name>
    <name type="common">red pineapple</name>
    <dbReference type="NCBI Taxonomy" id="296719"/>
    <lineage>
        <taxon>Eukaryota</taxon>
        <taxon>Viridiplantae</taxon>
        <taxon>Streptophyta</taxon>
        <taxon>Embryophyta</taxon>
        <taxon>Tracheophyta</taxon>
        <taxon>Spermatophyta</taxon>
        <taxon>Magnoliopsida</taxon>
        <taxon>Liliopsida</taxon>
        <taxon>Poales</taxon>
        <taxon>Bromeliaceae</taxon>
        <taxon>Bromelioideae</taxon>
        <taxon>Ananas</taxon>
    </lineage>
</organism>
<name>A0A6V7NP12_ANACO</name>
<dbReference type="Pfam" id="PF08284">
    <property type="entry name" value="RVP_2"/>
    <property type="match status" value="1"/>
</dbReference>
<feature type="region of interest" description="Disordered" evidence="1">
    <location>
        <begin position="595"/>
        <end position="619"/>
    </location>
</feature>